<name>A0A811RBK8_9POAL</name>
<feature type="compositionally biased region" description="Low complexity" evidence="1">
    <location>
        <begin position="9"/>
        <end position="39"/>
    </location>
</feature>
<keyword evidence="3" id="KW-1185">Reference proteome</keyword>
<dbReference type="EMBL" id="CAJGYO010000014">
    <property type="protein sequence ID" value="CAD6267387.1"/>
    <property type="molecule type" value="Genomic_DNA"/>
</dbReference>
<dbReference type="Proteomes" id="UP000604825">
    <property type="component" value="Unassembled WGS sequence"/>
</dbReference>
<comment type="caution">
    <text evidence="2">The sequence shown here is derived from an EMBL/GenBank/DDBJ whole genome shotgun (WGS) entry which is preliminary data.</text>
</comment>
<sequence length="166" mass="17059">MAHWPSPTSGSLASRSSSDSFAGSGRLSGGMAPAGGTPTPDLPPLGIWSGLRLIRCPECGGEEYNIPEPGGTTTGNPSNCRQNEAGVPGGGCCCFKTHEEYEKIIVPALSGEPVGNPEMVAAVEDLKHEIVAQTLAVAQLKTDIEDVKGFKGKLGAGDKVQKVAKA</sequence>
<evidence type="ECO:0000313" key="2">
    <source>
        <dbReference type="EMBL" id="CAD6267387.1"/>
    </source>
</evidence>
<reference evidence="2" key="1">
    <citation type="submission" date="2020-10" db="EMBL/GenBank/DDBJ databases">
        <authorList>
            <person name="Han B."/>
            <person name="Lu T."/>
            <person name="Zhao Q."/>
            <person name="Huang X."/>
            <person name="Zhao Y."/>
        </authorList>
    </citation>
    <scope>NUCLEOTIDE SEQUENCE</scope>
</reference>
<evidence type="ECO:0000256" key="1">
    <source>
        <dbReference type="SAM" id="MobiDB-lite"/>
    </source>
</evidence>
<proteinExistence type="predicted"/>
<dbReference type="AlphaFoldDB" id="A0A811RBK8"/>
<protein>
    <submittedName>
        <fullName evidence="2">Uncharacterized protein</fullName>
    </submittedName>
</protein>
<evidence type="ECO:0000313" key="3">
    <source>
        <dbReference type="Proteomes" id="UP000604825"/>
    </source>
</evidence>
<feature type="region of interest" description="Disordered" evidence="1">
    <location>
        <begin position="1"/>
        <end position="43"/>
    </location>
</feature>
<gene>
    <name evidence="2" type="ORF">NCGR_LOCUS50692</name>
</gene>
<organism evidence="2 3">
    <name type="scientific">Miscanthus lutarioriparius</name>
    <dbReference type="NCBI Taxonomy" id="422564"/>
    <lineage>
        <taxon>Eukaryota</taxon>
        <taxon>Viridiplantae</taxon>
        <taxon>Streptophyta</taxon>
        <taxon>Embryophyta</taxon>
        <taxon>Tracheophyta</taxon>
        <taxon>Spermatophyta</taxon>
        <taxon>Magnoliopsida</taxon>
        <taxon>Liliopsida</taxon>
        <taxon>Poales</taxon>
        <taxon>Poaceae</taxon>
        <taxon>PACMAD clade</taxon>
        <taxon>Panicoideae</taxon>
        <taxon>Andropogonodae</taxon>
        <taxon>Andropogoneae</taxon>
        <taxon>Saccharinae</taxon>
        <taxon>Miscanthus</taxon>
    </lineage>
</organism>
<accession>A0A811RBK8</accession>